<name>A0A9D2TDW7_9FIRM</name>
<feature type="compositionally biased region" description="Acidic residues" evidence="1">
    <location>
        <begin position="36"/>
        <end position="46"/>
    </location>
</feature>
<reference evidence="3" key="2">
    <citation type="submission" date="2021-04" db="EMBL/GenBank/DDBJ databases">
        <authorList>
            <person name="Gilroy R."/>
        </authorList>
    </citation>
    <scope>NUCLEOTIDE SEQUENCE</scope>
    <source>
        <strain evidence="3">CHK198-12963</strain>
    </source>
</reference>
<evidence type="ECO:0000313" key="4">
    <source>
        <dbReference type="Proteomes" id="UP000823863"/>
    </source>
</evidence>
<evidence type="ECO:0000313" key="3">
    <source>
        <dbReference type="EMBL" id="HJC66354.1"/>
    </source>
</evidence>
<dbReference type="Proteomes" id="UP000823863">
    <property type="component" value="Unassembled WGS sequence"/>
</dbReference>
<reference evidence="3" key="1">
    <citation type="journal article" date="2021" name="PeerJ">
        <title>Extensive microbial diversity within the chicken gut microbiome revealed by metagenomics and culture.</title>
        <authorList>
            <person name="Gilroy R."/>
            <person name="Ravi A."/>
            <person name="Getino M."/>
            <person name="Pursley I."/>
            <person name="Horton D.L."/>
            <person name="Alikhan N.F."/>
            <person name="Baker D."/>
            <person name="Gharbi K."/>
            <person name="Hall N."/>
            <person name="Watson M."/>
            <person name="Adriaenssens E.M."/>
            <person name="Foster-Nyarko E."/>
            <person name="Jarju S."/>
            <person name="Secka A."/>
            <person name="Antonio M."/>
            <person name="Oren A."/>
            <person name="Chaudhuri R.R."/>
            <person name="La Ragione R."/>
            <person name="Hildebrand F."/>
            <person name="Pallen M.J."/>
        </authorList>
    </citation>
    <scope>NUCLEOTIDE SEQUENCE</scope>
    <source>
        <strain evidence="3">CHK198-12963</strain>
    </source>
</reference>
<proteinExistence type="predicted"/>
<organism evidence="3 4">
    <name type="scientific">Candidatus Enterocloster excrementigallinarum</name>
    <dbReference type="NCBI Taxonomy" id="2838558"/>
    <lineage>
        <taxon>Bacteria</taxon>
        <taxon>Bacillati</taxon>
        <taxon>Bacillota</taxon>
        <taxon>Clostridia</taxon>
        <taxon>Lachnospirales</taxon>
        <taxon>Lachnospiraceae</taxon>
        <taxon>Enterocloster</taxon>
    </lineage>
</organism>
<protein>
    <recommendedName>
        <fullName evidence="5">Lipoprotein</fullName>
    </recommendedName>
</protein>
<dbReference type="EMBL" id="DWWB01000030">
    <property type="protein sequence ID" value="HJC66354.1"/>
    <property type="molecule type" value="Genomic_DNA"/>
</dbReference>
<keyword evidence="2" id="KW-0732">Signal</keyword>
<gene>
    <name evidence="3" type="ORF">H9931_06470</name>
</gene>
<evidence type="ECO:0008006" key="5">
    <source>
        <dbReference type="Google" id="ProtNLM"/>
    </source>
</evidence>
<feature type="region of interest" description="Disordered" evidence="1">
    <location>
        <begin position="23"/>
        <end position="66"/>
    </location>
</feature>
<accession>A0A9D2TDW7</accession>
<feature type="compositionally biased region" description="Basic and acidic residues" evidence="1">
    <location>
        <begin position="47"/>
        <end position="66"/>
    </location>
</feature>
<feature type="signal peptide" evidence="2">
    <location>
        <begin position="1"/>
        <end position="17"/>
    </location>
</feature>
<sequence>MKIILMMAVVLSMTACGFWPGNLSNGTRQNGFREEEPQEMTADEPEEYKPMEEPTEPAKEDAKAVYDQLSDEKRQELANLILPYLGPFTKGEEGSASYREEDEEPAAKEPELVLLSAKTGPRTEELPKLSFVYVDGDGNCIEVQGAMEFRSQSGDFKGIVQAGFAMNPKEPSGFRLQWMSSKWIPLPISRESSQEDYEYDTGDLSGLFSPLVIYADLIAETADYWEFWAEAMEFSDGGGGGEITVNTIIRLRKDAQVSYGPVTITAEEYLKGKRGIRILWTLEQDEAGYITRFQDMNAG</sequence>
<dbReference type="AlphaFoldDB" id="A0A9D2TDW7"/>
<comment type="caution">
    <text evidence="3">The sequence shown here is derived from an EMBL/GenBank/DDBJ whole genome shotgun (WGS) entry which is preliminary data.</text>
</comment>
<dbReference type="PROSITE" id="PS51257">
    <property type="entry name" value="PROKAR_LIPOPROTEIN"/>
    <property type="match status" value="1"/>
</dbReference>
<evidence type="ECO:0000256" key="2">
    <source>
        <dbReference type="SAM" id="SignalP"/>
    </source>
</evidence>
<evidence type="ECO:0000256" key="1">
    <source>
        <dbReference type="SAM" id="MobiDB-lite"/>
    </source>
</evidence>
<feature type="chain" id="PRO_5038484009" description="Lipoprotein" evidence="2">
    <location>
        <begin position="18"/>
        <end position="299"/>
    </location>
</feature>